<name>A0A154P8Z7_DUFNO</name>
<feature type="region of interest" description="Disordered" evidence="1">
    <location>
        <begin position="1"/>
        <end position="49"/>
    </location>
</feature>
<keyword evidence="3" id="KW-1185">Reference proteome</keyword>
<gene>
    <name evidence="2" type="ORF">WN55_09840</name>
</gene>
<evidence type="ECO:0000313" key="3">
    <source>
        <dbReference type="Proteomes" id="UP000076502"/>
    </source>
</evidence>
<evidence type="ECO:0000256" key="1">
    <source>
        <dbReference type="SAM" id="MobiDB-lite"/>
    </source>
</evidence>
<reference evidence="2 3" key="1">
    <citation type="submission" date="2015-07" db="EMBL/GenBank/DDBJ databases">
        <title>The genome of Dufourea novaeangliae.</title>
        <authorList>
            <person name="Pan H."/>
            <person name="Kapheim K."/>
        </authorList>
    </citation>
    <scope>NUCLEOTIDE SEQUENCE [LARGE SCALE GENOMIC DNA]</scope>
    <source>
        <strain evidence="2">0120121106</strain>
        <tissue evidence="2">Whole body</tissue>
    </source>
</reference>
<organism evidence="2 3">
    <name type="scientific">Dufourea novaeangliae</name>
    <name type="common">Sweat bee</name>
    <dbReference type="NCBI Taxonomy" id="178035"/>
    <lineage>
        <taxon>Eukaryota</taxon>
        <taxon>Metazoa</taxon>
        <taxon>Ecdysozoa</taxon>
        <taxon>Arthropoda</taxon>
        <taxon>Hexapoda</taxon>
        <taxon>Insecta</taxon>
        <taxon>Pterygota</taxon>
        <taxon>Neoptera</taxon>
        <taxon>Endopterygota</taxon>
        <taxon>Hymenoptera</taxon>
        <taxon>Apocrita</taxon>
        <taxon>Aculeata</taxon>
        <taxon>Apoidea</taxon>
        <taxon>Anthophila</taxon>
        <taxon>Halictidae</taxon>
        <taxon>Rophitinae</taxon>
        <taxon>Dufourea</taxon>
    </lineage>
</organism>
<evidence type="ECO:0000313" key="2">
    <source>
        <dbReference type="EMBL" id="KZC07854.1"/>
    </source>
</evidence>
<proteinExistence type="predicted"/>
<feature type="compositionally biased region" description="Basic and acidic residues" evidence="1">
    <location>
        <begin position="1"/>
        <end position="28"/>
    </location>
</feature>
<dbReference type="Proteomes" id="UP000076502">
    <property type="component" value="Unassembled WGS sequence"/>
</dbReference>
<sequence length="49" mass="5523">MHRSTEEWNGGDHRRQDYDRRVVLHLDDSQVEGAEESAGGLEEGITRAG</sequence>
<protein>
    <submittedName>
        <fullName evidence="2">Uncharacterized protein</fullName>
    </submittedName>
</protein>
<dbReference type="AlphaFoldDB" id="A0A154P8Z7"/>
<dbReference type="EMBL" id="KQ434832">
    <property type="protein sequence ID" value="KZC07854.1"/>
    <property type="molecule type" value="Genomic_DNA"/>
</dbReference>
<accession>A0A154P8Z7</accession>